<comment type="subcellular location">
    <subcellularLocation>
        <location evidence="1">Cell membrane</location>
        <topology evidence="1">Multi-pass membrane protein</topology>
    </subcellularLocation>
</comment>
<reference evidence="9 10" key="1">
    <citation type="submission" date="2016-10" db="EMBL/GenBank/DDBJ databases">
        <authorList>
            <person name="de Groot N.N."/>
        </authorList>
    </citation>
    <scope>NUCLEOTIDE SEQUENCE [LARGE SCALE GENOMIC DNA]</scope>
    <source>
        <strain evidence="9 10">DSM 18979</strain>
    </source>
</reference>
<evidence type="ECO:0000256" key="7">
    <source>
        <dbReference type="ARBA" id="ARBA00023136"/>
    </source>
</evidence>
<keyword evidence="6 8" id="KW-1133">Transmembrane helix</keyword>
<keyword evidence="4" id="KW-1003">Cell membrane</keyword>
<dbReference type="PANTHER" id="PTHR21716:SF53">
    <property type="entry name" value="PERMEASE PERM-RELATED"/>
    <property type="match status" value="1"/>
</dbReference>
<feature type="transmembrane region" description="Helical" evidence="8">
    <location>
        <begin position="368"/>
        <end position="396"/>
    </location>
</feature>
<sequence>MENNAIETITRNIRSMAEGAGFSDFITFLIQLVLLLLLGFMVYYLIHIGNQYVEKKNIINVGKRQILKFTFVFLILLVIVFMFKIRGLLLQILGPFIIAIVIAYILNPLVHYLSKKGIKRLWGVLIVYLTIFTVFLILTLTIIPKITEEVKRLMEVMPKYSNDTYDYLHDLYLKYNRNIENLPTEFEGIKDLLQLNIQRIEGLIFGALTSITNIFLNIFSKVIGLILIPILSFYFLKDAEKFKRSIMFLLPKKSRNHVIKIAKDIDEVLGSFIRGQLTVAAFVGILTTISMLVLKVEFAILVGIIAGIANIIPYFGPVIGIIPGVIFALMDGPIKAFWVIIVFTIIQQIESGIIAPKIVGKSVGIHPVFIILVLLIGGRFFGIIGLLIAVPTAAIIKVLGKHLVSYIARY</sequence>
<keyword evidence="3" id="KW-0813">Transport</keyword>
<evidence type="ECO:0000256" key="1">
    <source>
        <dbReference type="ARBA" id="ARBA00004651"/>
    </source>
</evidence>
<evidence type="ECO:0000313" key="9">
    <source>
        <dbReference type="EMBL" id="SES72130.1"/>
    </source>
</evidence>
<dbReference type="InterPro" id="IPR002549">
    <property type="entry name" value="AI-2E-like"/>
</dbReference>
<dbReference type="STRING" id="426128.SAMN05660297_00386"/>
<feature type="transmembrane region" description="Helical" evidence="8">
    <location>
        <begin position="214"/>
        <end position="236"/>
    </location>
</feature>
<name>A0A1H9YSJ0_9FIRM</name>
<dbReference type="OrthoDB" id="9793390at2"/>
<dbReference type="EMBL" id="FOHU01000001">
    <property type="protein sequence ID" value="SES72130.1"/>
    <property type="molecule type" value="Genomic_DNA"/>
</dbReference>
<protein>
    <submittedName>
        <fullName evidence="9">Sporulation integral membrane protein YtvI</fullName>
    </submittedName>
</protein>
<proteinExistence type="inferred from homology"/>
<evidence type="ECO:0000256" key="8">
    <source>
        <dbReference type="SAM" id="Phobius"/>
    </source>
</evidence>
<dbReference type="AlphaFoldDB" id="A0A1H9YSJ0"/>
<keyword evidence="7 8" id="KW-0472">Membrane</keyword>
<feature type="transmembrane region" description="Helical" evidence="8">
    <location>
        <begin position="25"/>
        <end position="46"/>
    </location>
</feature>
<evidence type="ECO:0000256" key="5">
    <source>
        <dbReference type="ARBA" id="ARBA00022692"/>
    </source>
</evidence>
<evidence type="ECO:0000256" key="3">
    <source>
        <dbReference type="ARBA" id="ARBA00022448"/>
    </source>
</evidence>
<feature type="transmembrane region" description="Helical" evidence="8">
    <location>
        <begin position="121"/>
        <end position="143"/>
    </location>
</feature>
<comment type="similarity">
    <text evidence="2">Belongs to the autoinducer-2 exporter (AI-2E) (TC 2.A.86) family.</text>
</comment>
<dbReference type="Proteomes" id="UP000199568">
    <property type="component" value="Unassembled WGS sequence"/>
</dbReference>
<evidence type="ECO:0000256" key="2">
    <source>
        <dbReference type="ARBA" id="ARBA00009773"/>
    </source>
</evidence>
<accession>A0A1H9YSJ0</accession>
<feature type="transmembrane region" description="Helical" evidence="8">
    <location>
        <begin position="336"/>
        <end position="356"/>
    </location>
</feature>
<evidence type="ECO:0000256" key="6">
    <source>
        <dbReference type="ARBA" id="ARBA00022989"/>
    </source>
</evidence>
<keyword evidence="10" id="KW-1185">Reference proteome</keyword>
<dbReference type="GO" id="GO:0055085">
    <property type="term" value="P:transmembrane transport"/>
    <property type="evidence" value="ECO:0007669"/>
    <property type="project" value="TreeGrafter"/>
</dbReference>
<feature type="transmembrane region" description="Helical" evidence="8">
    <location>
        <begin position="89"/>
        <end position="109"/>
    </location>
</feature>
<feature type="transmembrane region" description="Helical" evidence="8">
    <location>
        <begin position="66"/>
        <end position="83"/>
    </location>
</feature>
<feature type="transmembrane region" description="Helical" evidence="8">
    <location>
        <begin position="277"/>
        <end position="294"/>
    </location>
</feature>
<feature type="transmembrane region" description="Helical" evidence="8">
    <location>
        <begin position="300"/>
        <end position="329"/>
    </location>
</feature>
<evidence type="ECO:0000313" key="10">
    <source>
        <dbReference type="Proteomes" id="UP000199568"/>
    </source>
</evidence>
<dbReference type="RefSeq" id="WP_090438446.1">
    <property type="nucleotide sequence ID" value="NZ_FOHU01000001.1"/>
</dbReference>
<keyword evidence="5 8" id="KW-0812">Transmembrane</keyword>
<organism evidence="9 10">
    <name type="scientific">Natronincola peptidivorans</name>
    <dbReference type="NCBI Taxonomy" id="426128"/>
    <lineage>
        <taxon>Bacteria</taxon>
        <taxon>Bacillati</taxon>
        <taxon>Bacillota</taxon>
        <taxon>Clostridia</taxon>
        <taxon>Peptostreptococcales</taxon>
        <taxon>Natronincolaceae</taxon>
        <taxon>Natronincola</taxon>
    </lineage>
</organism>
<gene>
    <name evidence="9" type="ORF">SAMN05660297_00386</name>
</gene>
<dbReference type="PANTHER" id="PTHR21716">
    <property type="entry name" value="TRANSMEMBRANE PROTEIN"/>
    <property type="match status" value="1"/>
</dbReference>
<dbReference type="Pfam" id="PF01594">
    <property type="entry name" value="AI-2E_transport"/>
    <property type="match status" value="1"/>
</dbReference>
<evidence type="ECO:0000256" key="4">
    <source>
        <dbReference type="ARBA" id="ARBA00022475"/>
    </source>
</evidence>
<dbReference type="GO" id="GO:0005886">
    <property type="term" value="C:plasma membrane"/>
    <property type="evidence" value="ECO:0007669"/>
    <property type="project" value="UniProtKB-SubCell"/>
</dbReference>